<keyword evidence="2" id="KW-1185">Reference proteome</keyword>
<dbReference type="EMBL" id="JAGIZQ010000008">
    <property type="protein sequence ID" value="KAH6613391.1"/>
    <property type="molecule type" value="Genomic_DNA"/>
</dbReference>
<reference evidence="1 2" key="1">
    <citation type="journal article" date="2021" name="Nat. Commun.">
        <title>Genetic determinants of endophytism in the Arabidopsis root mycobiome.</title>
        <authorList>
            <person name="Mesny F."/>
            <person name="Miyauchi S."/>
            <person name="Thiergart T."/>
            <person name="Pickel B."/>
            <person name="Atanasova L."/>
            <person name="Karlsson M."/>
            <person name="Huettel B."/>
            <person name="Barry K.W."/>
            <person name="Haridas S."/>
            <person name="Chen C."/>
            <person name="Bauer D."/>
            <person name="Andreopoulos W."/>
            <person name="Pangilinan J."/>
            <person name="LaButti K."/>
            <person name="Riley R."/>
            <person name="Lipzen A."/>
            <person name="Clum A."/>
            <person name="Drula E."/>
            <person name="Henrissat B."/>
            <person name="Kohler A."/>
            <person name="Grigoriev I.V."/>
            <person name="Martin F.M."/>
            <person name="Hacquard S."/>
        </authorList>
    </citation>
    <scope>NUCLEOTIDE SEQUENCE [LARGE SCALE GENOMIC DNA]</scope>
    <source>
        <strain evidence="1 2">MPI-SDFR-AT-0079</strain>
    </source>
</reference>
<sequence length="172" mass="18913">MSPGQFGFDGVNFDLHMRRLWVGGWFGLDEQPKRARGCLVRELSYLVALITATIISCCFSLRLIVDWSGHPLDKQRFKQVGGALLGAESPFYLSPSPLTFSFSNLSLPFVKSSPRELLILCSAVSHFLPLVAKPPSVPPYSHPKLLNRPIVHCSTLSARTSHRTPSIPAAGI</sequence>
<dbReference type="Proteomes" id="UP000724584">
    <property type="component" value="Unassembled WGS sequence"/>
</dbReference>
<evidence type="ECO:0000313" key="2">
    <source>
        <dbReference type="Proteomes" id="UP000724584"/>
    </source>
</evidence>
<comment type="caution">
    <text evidence="1">The sequence shown here is derived from an EMBL/GenBank/DDBJ whole genome shotgun (WGS) entry which is preliminary data.</text>
</comment>
<proteinExistence type="predicted"/>
<gene>
    <name evidence="1" type="ORF">F5144DRAFT_402719</name>
</gene>
<organism evidence="1 2">
    <name type="scientific">Chaetomium tenue</name>
    <dbReference type="NCBI Taxonomy" id="1854479"/>
    <lineage>
        <taxon>Eukaryota</taxon>
        <taxon>Fungi</taxon>
        <taxon>Dikarya</taxon>
        <taxon>Ascomycota</taxon>
        <taxon>Pezizomycotina</taxon>
        <taxon>Sordariomycetes</taxon>
        <taxon>Sordariomycetidae</taxon>
        <taxon>Sordariales</taxon>
        <taxon>Chaetomiaceae</taxon>
        <taxon>Chaetomium</taxon>
    </lineage>
</organism>
<accession>A0ACB7NVT9</accession>
<protein>
    <submittedName>
        <fullName evidence="1">Uncharacterized protein</fullName>
    </submittedName>
</protein>
<name>A0ACB7NVT9_9PEZI</name>
<evidence type="ECO:0000313" key="1">
    <source>
        <dbReference type="EMBL" id="KAH6613391.1"/>
    </source>
</evidence>